<proteinExistence type="predicted"/>
<evidence type="ECO:0000313" key="3">
    <source>
        <dbReference type="EMBL" id="MDA3968910.1"/>
    </source>
</evidence>
<protein>
    <submittedName>
        <fullName evidence="3">Aldehyde dehydrogenase family protein</fullName>
    </submittedName>
</protein>
<dbReference type="EMBL" id="JAQHXR010000002">
    <property type="protein sequence ID" value="MDA3968910.1"/>
    <property type="molecule type" value="Genomic_DNA"/>
</dbReference>
<comment type="caution">
    <text evidence="3">The sequence shown here is derived from an EMBL/GenBank/DDBJ whole genome shotgun (WGS) entry which is preliminary data.</text>
</comment>
<feature type="domain" description="Aldehyde dehydrogenase" evidence="2">
    <location>
        <begin position="2"/>
        <end position="44"/>
    </location>
</feature>
<dbReference type="InterPro" id="IPR016162">
    <property type="entry name" value="Ald_DH_N"/>
</dbReference>
<organism evidence="3 4">
    <name type="scientific">Helicobacter ibis</name>
    <dbReference type="NCBI Taxonomy" id="2962633"/>
    <lineage>
        <taxon>Bacteria</taxon>
        <taxon>Pseudomonadati</taxon>
        <taxon>Campylobacterota</taxon>
        <taxon>Epsilonproteobacteria</taxon>
        <taxon>Campylobacterales</taxon>
        <taxon>Helicobacteraceae</taxon>
        <taxon>Helicobacter</taxon>
    </lineage>
</organism>
<sequence length="63" mass="7160">MNGDSSEICEVLCKSDIVRKLSFTGTSEVGMKLYKQCSQNLEIVVRLVFVQIEFMHEAESMLD</sequence>
<evidence type="ECO:0000256" key="1">
    <source>
        <dbReference type="ARBA" id="ARBA00023002"/>
    </source>
</evidence>
<accession>A0ABT4VE09</accession>
<dbReference type="Proteomes" id="UP001210261">
    <property type="component" value="Unassembled WGS sequence"/>
</dbReference>
<evidence type="ECO:0000313" key="4">
    <source>
        <dbReference type="Proteomes" id="UP001210261"/>
    </source>
</evidence>
<keyword evidence="1" id="KW-0560">Oxidoreductase</keyword>
<keyword evidence="4" id="KW-1185">Reference proteome</keyword>
<gene>
    <name evidence="3" type="ORF">PF021_04385</name>
</gene>
<dbReference type="Pfam" id="PF00171">
    <property type="entry name" value="Aldedh"/>
    <property type="match status" value="1"/>
</dbReference>
<reference evidence="3 4" key="1">
    <citation type="submission" date="2023-01" db="EMBL/GenBank/DDBJ databases">
        <title>Description of Helicobacter ibis sp. nov. isolated from faecal droppings of black-faced ibis (Theristicus melanopis).</title>
        <authorList>
            <person name="Lopez-Cantillo M."/>
            <person name="Vidal-Veuthey B."/>
            <person name="Mella A."/>
            <person name="De La Haba R."/>
            <person name="Collado L."/>
        </authorList>
    </citation>
    <scope>NUCLEOTIDE SEQUENCE [LARGE SCALE GENOMIC DNA]</scope>
    <source>
        <strain evidence="3 4">A82</strain>
    </source>
</reference>
<dbReference type="InterPro" id="IPR015590">
    <property type="entry name" value="Aldehyde_DH_dom"/>
</dbReference>
<evidence type="ECO:0000259" key="2">
    <source>
        <dbReference type="Pfam" id="PF00171"/>
    </source>
</evidence>
<dbReference type="Gene3D" id="3.40.605.10">
    <property type="entry name" value="Aldehyde Dehydrogenase, Chain A, domain 1"/>
    <property type="match status" value="1"/>
</dbReference>
<dbReference type="InterPro" id="IPR016161">
    <property type="entry name" value="Ald_DH/histidinol_DH"/>
</dbReference>
<dbReference type="RefSeq" id="WP_271021202.1">
    <property type="nucleotide sequence ID" value="NZ_JAQHXR010000002.1"/>
</dbReference>
<dbReference type="SUPFAM" id="SSF53720">
    <property type="entry name" value="ALDH-like"/>
    <property type="match status" value="1"/>
</dbReference>
<name>A0ABT4VE09_9HELI</name>